<evidence type="ECO:0000313" key="5">
    <source>
        <dbReference type="EMBL" id="GAA3817484.1"/>
    </source>
</evidence>
<dbReference type="EMBL" id="BAABCM010000005">
    <property type="protein sequence ID" value="GAA3817484.1"/>
    <property type="molecule type" value="Genomic_DNA"/>
</dbReference>
<dbReference type="InterPro" id="IPR046335">
    <property type="entry name" value="LacI/GalR-like_sensor"/>
</dbReference>
<dbReference type="PROSITE" id="PS00356">
    <property type="entry name" value="HTH_LACI_1"/>
    <property type="match status" value="1"/>
</dbReference>
<evidence type="ECO:0000256" key="1">
    <source>
        <dbReference type="ARBA" id="ARBA00023015"/>
    </source>
</evidence>
<sequence length="347" mass="37532">MRMGQTRPGLKDVAERAGVGVSSVSRVLSGHPDVSVKMRDRVMAAVDEIGYRPDIFARGLRGGPTMSVGLVIGDISNPLLSEISLGAESELRRAGYSLLFVNSMNDPELEAQNILLFQDRHVDGLLLSLSAEDDAGVLAALRTIQAPLVLIDRELDDSGEQLMPSAVLCDHRGGMRAAIAHLLDLGHRRIGCILGGHARFARMRRQGVEEAYAERGLPPTYNIVQGPLDADHGQAATSRLLDMRERPTALVVGGNQLLKGCLRELRSRRVVVGADLSLISCDETDLTEMHDPPIAVVRRDTHQLGRTAAGLLLRRIQDPEEGPVTTVHPTQFVPRASVVPVRETAGA</sequence>
<organism evidence="5 6">
    <name type="scientific">Amycolatopsis tucumanensis</name>
    <dbReference type="NCBI Taxonomy" id="401106"/>
    <lineage>
        <taxon>Bacteria</taxon>
        <taxon>Bacillati</taxon>
        <taxon>Actinomycetota</taxon>
        <taxon>Actinomycetes</taxon>
        <taxon>Pseudonocardiales</taxon>
        <taxon>Pseudonocardiaceae</taxon>
        <taxon>Amycolatopsis</taxon>
    </lineage>
</organism>
<proteinExistence type="predicted"/>
<dbReference type="SUPFAM" id="SSF53822">
    <property type="entry name" value="Periplasmic binding protein-like I"/>
    <property type="match status" value="1"/>
</dbReference>
<dbReference type="InterPro" id="IPR000843">
    <property type="entry name" value="HTH_LacI"/>
</dbReference>
<keyword evidence="2 5" id="KW-0238">DNA-binding</keyword>
<dbReference type="InterPro" id="IPR010982">
    <property type="entry name" value="Lambda_DNA-bd_dom_sf"/>
</dbReference>
<dbReference type="SMART" id="SM00354">
    <property type="entry name" value="HTH_LACI"/>
    <property type="match status" value="1"/>
</dbReference>
<dbReference type="PANTHER" id="PTHR30146:SF109">
    <property type="entry name" value="HTH-TYPE TRANSCRIPTIONAL REGULATOR GALS"/>
    <property type="match status" value="1"/>
</dbReference>
<accession>A0ABP7IFW0</accession>
<feature type="domain" description="HTH lacI-type" evidence="4">
    <location>
        <begin position="8"/>
        <end position="62"/>
    </location>
</feature>
<dbReference type="SUPFAM" id="SSF47413">
    <property type="entry name" value="lambda repressor-like DNA-binding domains"/>
    <property type="match status" value="1"/>
</dbReference>
<dbReference type="PANTHER" id="PTHR30146">
    <property type="entry name" value="LACI-RELATED TRANSCRIPTIONAL REPRESSOR"/>
    <property type="match status" value="1"/>
</dbReference>
<dbReference type="CDD" id="cd01392">
    <property type="entry name" value="HTH_LacI"/>
    <property type="match status" value="1"/>
</dbReference>
<dbReference type="Pfam" id="PF00356">
    <property type="entry name" value="LacI"/>
    <property type="match status" value="1"/>
</dbReference>
<name>A0ABP7IFW0_9PSEU</name>
<dbReference type="Proteomes" id="UP001501624">
    <property type="component" value="Unassembled WGS sequence"/>
</dbReference>
<reference evidence="6" key="1">
    <citation type="journal article" date="2019" name="Int. J. Syst. Evol. Microbiol.">
        <title>The Global Catalogue of Microorganisms (GCM) 10K type strain sequencing project: providing services to taxonomists for standard genome sequencing and annotation.</title>
        <authorList>
            <consortium name="The Broad Institute Genomics Platform"/>
            <consortium name="The Broad Institute Genome Sequencing Center for Infectious Disease"/>
            <person name="Wu L."/>
            <person name="Ma J."/>
        </authorList>
    </citation>
    <scope>NUCLEOTIDE SEQUENCE [LARGE SCALE GENOMIC DNA]</scope>
    <source>
        <strain evidence="6">JCM 17017</strain>
    </source>
</reference>
<dbReference type="PROSITE" id="PS50932">
    <property type="entry name" value="HTH_LACI_2"/>
    <property type="match status" value="1"/>
</dbReference>
<comment type="caution">
    <text evidence="5">The sequence shown here is derived from an EMBL/GenBank/DDBJ whole genome shotgun (WGS) entry which is preliminary data.</text>
</comment>
<keyword evidence="6" id="KW-1185">Reference proteome</keyword>
<gene>
    <name evidence="5" type="ORF">GCM10022380_39890</name>
</gene>
<dbReference type="GO" id="GO:0003677">
    <property type="term" value="F:DNA binding"/>
    <property type="evidence" value="ECO:0007669"/>
    <property type="project" value="UniProtKB-KW"/>
</dbReference>
<evidence type="ECO:0000313" key="6">
    <source>
        <dbReference type="Proteomes" id="UP001501624"/>
    </source>
</evidence>
<keyword evidence="1" id="KW-0805">Transcription regulation</keyword>
<dbReference type="Gene3D" id="3.40.50.2300">
    <property type="match status" value="2"/>
</dbReference>
<dbReference type="Pfam" id="PF13377">
    <property type="entry name" value="Peripla_BP_3"/>
    <property type="match status" value="1"/>
</dbReference>
<dbReference type="Gene3D" id="1.10.260.40">
    <property type="entry name" value="lambda repressor-like DNA-binding domains"/>
    <property type="match status" value="1"/>
</dbReference>
<evidence type="ECO:0000256" key="3">
    <source>
        <dbReference type="ARBA" id="ARBA00023163"/>
    </source>
</evidence>
<dbReference type="InterPro" id="IPR028082">
    <property type="entry name" value="Peripla_BP_I"/>
</dbReference>
<evidence type="ECO:0000259" key="4">
    <source>
        <dbReference type="PROSITE" id="PS50932"/>
    </source>
</evidence>
<keyword evidence="3" id="KW-0804">Transcription</keyword>
<protein>
    <submittedName>
        <fullName evidence="5">LacI family DNA-binding transcriptional regulator</fullName>
    </submittedName>
</protein>
<evidence type="ECO:0000256" key="2">
    <source>
        <dbReference type="ARBA" id="ARBA00023125"/>
    </source>
</evidence>